<dbReference type="RefSeq" id="WP_163163167.1">
    <property type="nucleotide sequence ID" value="NZ_VKHP01000432.1"/>
</dbReference>
<feature type="region of interest" description="Disordered" evidence="1">
    <location>
        <begin position="14"/>
        <end position="55"/>
    </location>
</feature>
<dbReference type="Gene3D" id="3.40.395.10">
    <property type="entry name" value="Adenoviral Proteinase, Chain A"/>
    <property type="match status" value="1"/>
</dbReference>
<reference evidence="2 3" key="1">
    <citation type="journal article" date="2020" name="Arch. Microbiol.">
        <title>Bradyrhizobium uaiense sp. nov., a new highly efficient cowpea symbiont.</title>
        <authorList>
            <person name="Cabral Michel D."/>
            <person name="Azarias Guimaraes A."/>
            <person name="Martins da Costa E."/>
            <person name="Soares de Carvalho T."/>
            <person name="Balsanelli E."/>
            <person name="Willems A."/>
            <person name="Maltempi de Souza E."/>
            <person name="de Souza Moreira F.M."/>
        </authorList>
    </citation>
    <scope>NUCLEOTIDE SEQUENCE [LARGE SCALE GENOMIC DNA]</scope>
    <source>
        <strain evidence="2 3">UFLA 03-164</strain>
    </source>
</reference>
<sequence length="138" mass="14836">MIVEQVQAAAASSSARIQSSGIHASPEAPVDLPSTSHVLHDATLSPPSTKVPDARRQALESTASLRGRRLVLGTQEWLGDGHITADYALLEQELQRANLGLATQIRLVPPAPVQLLRLARNRNDVEETLGGNRPGPQW</sequence>
<evidence type="ECO:0000313" key="2">
    <source>
        <dbReference type="EMBL" id="NEV02772.1"/>
    </source>
</evidence>
<keyword evidence="3" id="KW-1185">Reference proteome</keyword>
<accession>A0A6P1BZF6</accession>
<evidence type="ECO:0000313" key="3">
    <source>
        <dbReference type="Proteomes" id="UP000468531"/>
    </source>
</evidence>
<dbReference type="EMBL" id="VKHP01000432">
    <property type="protein sequence ID" value="NEV02772.1"/>
    <property type="molecule type" value="Genomic_DNA"/>
</dbReference>
<proteinExistence type="predicted"/>
<name>A0A6P1BZF6_9BRAD</name>
<dbReference type="AlphaFoldDB" id="A0A6P1BZF6"/>
<organism evidence="2 3">
    <name type="scientific">Bradyrhizobium uaiense</name>
    <dbReference type="NCBI Taxonomy" id="2594946"/>
    <lineage>
        <taxon>Bacteria</taxon>
        <taxon>Pseudomonadati</taxon>
        <taxon>Pseudomonadota</taxon>
        <taxon>Alphaproteobacteria</taxon>
        <taxon>Hyphomicrobiales</taxon>
        <taxon>Nitrobacteraceae</taxon>
        <taxon>Bradyrhizobium</taxon>
    </lineage>
</organism>
<comment type="caution">
    <text evidence="2">The sequence shown here is derived from an EMBL/GenBank/DDBJ whole genome shotgun (WGS) entry which is preliminary data.</text>
</comment>
<protein>
    <submittedName>
        <fullName evidence="2">Uncharacterized protein</fullName>
    </submittedName>
</protein>
<evidence type="ECO:0000256" key="1">
    <source>
        <dbReference type="SAM" id="MobiDB-lite"/>
    </source>
</evidence>
<dbReference type="Proteomes" id="UP000468531">
    <property type="component" value="Unassembled WGS sequence"/>
</dbReference>
<gene>
    <name evidence="2" type="ORF">FNJ47_45685</name>
</gene>